<dbReference type="PIRSF" id="PIRSF000204">
    <property type="entry name" value="PNTB"/>
    <property type="match status" value="1"/>
</dbReference>
<dbReference type="GO" id="GO:0050661">
    <property type="term" value="F:NADP binding"/>
    <property type="evidence" value="ECO:0007669"/>
    <property type="project" value="InterPro"/>
</dbReference>
<evidence type="ECO:0000256" key="1">
    <source>
        <dbReference type="ARBA" id="ARBA00003943"/>
    </source>
</evidence>
<dbReference type="FunFam" id="3.40.50.1220:FF:000002">
    <property type="entry name" value="NAD(P) transhydrogenase subunit beta"/>
    <property type="match status" value="1"/>
</dbReference>
<dbReference type="OrthoDB" id="9763786at2"/>
<evidence type="ECO:0000256" key="5">
    <source>
        <dbReference type="ARBA" id="ARBA00012943"/>
    </source>
</evidence>
<evidence type="ECO:0000313" key="19">
    <source>
        <dbReference type="EMBL" id="AZG72177.1"/>
    </source>
</evidence>
<evidence type="ECO:0000313" key="20">
    <source>
        <dbReference type="Proteomes" id="UP000278035"/>
    </source>
</evidence>
<evidence type="ECO:0000256" key="8">
    <source>
        <dbReference type="ARBA" id="ARBA00022519"/>
    </source>
</evidence>
<evidence type="ECO:0000259" key="18">
    <source>
        <dbReference type="Pfam" id="PF02233"/>
    </source>
</evidence>
<dbReference type="InterPro" id="IPR012136">
    <property type="entry name" value="NADH_DH_b"/>
</dbReference>
<keyword evidence="8 16" id="KW-0997">Cell inner membrane</keyword>
<feature type="transmembrane region" description="Helical" evidence="17">
    <location>
        <begin position="272"/>
        <end position="292"/>
    </location>
</feature>
<dbReference type="EMBL" id="CP034015">
    <property type="protein sequence ID" value="AZG72177.1"/>
    <property type="molecule type" value="Genomic_DNA"/>
</dbReference>
<feature type="transmembrane region" description="Helical" evidence="17">
    <location>
        <begin position="6"/>
        <end position="23"/>
    </location>
</feature>
<feature type="transmembrane region" description="Helical" evidence="17">
    <location>
        <begin position="248"/>
        <end position="266"/>
    </location>
</feature>
<comment type="function">
    <text evidence="1 16">The transhydrogenation between NADH and NADP is coupled to respiration and ATP hydrolysis and functions as a proton pump across the membrane.</text>
</comment>
<feature type="transmembrane region" description="Helical" evidence="17">
    <location>
        <begin position="35"/>
        <end position="53"/>
    </location>
</feature>
<dbReference type="GO" id="GO:0008750">
    <property type="term" value="F:proton-translocating NAD(P)+ transhydrogenase activity"/>
    <property type="evidence" value="ECO:0007669"/>
    <property type="project" value="UniProtKB-EC"/>
</dbReference>
<dbReference type="Gene3D" id="3.40.50.1220">
    <property type="entry name" value="TPP-binding domain"/>
    <property type="match status" value="1"/>
</dbReference>
<reference evidence="20" key="1">
    <citation type="submission" date="2018-11" db="EMBL/GenBank/DDBJ databases">
        <title>Shewanella sp. M2.</title>
        <authorList>
            <person name="Hwang Y.J."/>
            <person name="Hwang C.Y."/>
        </authorList>
    </citation>
    <scope>NUCLEOTIDE SEQUENCE [LARGE SCALE GENOMIC DNA]</scope>
    <source>
        <strain evidence="20">LMG 19866</strain>
    </source>
</reference>
<accession>A0A3G8LRY1</accession>
<dbReference type="RefSeq" id="WP_124729778.1">
    <property type="nucleotide sequence ID" value="NZ_CBCSKC010000008.1"/>
</dbReference>
<evidence type="ECO:0000256" key="13">
    <source>
        <dbReference type="ARBA" id="ARBA00023027"/>
    </source>
</evidence>
<dbReference type="GO" id="GO:0005886">
    <property type="term" value="C:plasma membrane"/>
    <property type="evidence" value="ECO:0007669"/>
    <property type="project" value="UniProtKB-SubCell"/>
</dbReference>
<keyword evidence="20" id="KW-1185">Reference proteome</keyword>
<dbReference type="KEGG" id="slj:EGC82_04990"/>
<dbReference type="AlphaFoldDB" id="A0A3G8LRY1"/>
<name>A0A3G8LRY1_9GAMM</name>
<dbReference type="EC" id="7.1.1.1" evidence="5 16"/>
<dbReference type="PANTHER" id="PTHR44758">
    <property type="entry name" value="NAD(P) TRANSHYDROGENASE SUBUNIT BETA"/>
    <property type="match status" value="1"/>
</dbReference>
<evidence type="ECO:0000256" key="11">
    <source>
        <dbReference type="ARBA" id="ARBA00022967"/>
    </source>
</evidence>
<organism evidence="19 20">
    <name type="scientific">Shewanella livingstonensis</name>
    <dbReference type="NCBI Taxonomy" id="150120"/>
    <lineage>
        <taxon>Bacteria</taxon>
        <taxon>Pseudomonadati</taxon>
        <taxon>Pseudomonadota</taxon>
        <taxon>Gammaproteobacteria</taxon>
        <taxon>Alteromonadales</taxon>
        <taxon>Shewanellaceae</taxon>
        <taxon>Shewanella</taxon>
    </lineage>
</organism>
<dbReference type="InterPro" id="IPR029035">
    <property type="entry name" value="DHS-like_NAD/FAD-binding_dom"/>
</dbReference>
<dbReference type="SUPFAM" id="SSF52467">
    <property type="entry name" value="DHS-like NAD/FAD-binding domain"/>
    <property type="match status" value="1"/>
</dbReference>
<dbReference type="Proteomes" id="UP000278035">
    <property type="component" value="Chromosome"/>
</dbReference>
<evidence type="ECO:0000256" key="14">
    <source>
        <dbReference type="ARBA" id="ARBA00023136"/>
    </source>
</evidence>
<keyword evidence="13 16" id="KW-0520">NAD</keyword>
<keyword evidence="9 17" id="KW-0812">Transmembrane</keyword>
<evidence type="ECO:0000256" key="7">
    <source>
        <dbReference type="ARBA" id="ARBA00022475"/>
    </source>
</evidence>
<keyword evidence="12 17" id="KW-1133">Transmembrane helix</keyword>
<evidence type="ECO:0000256" key="17">
    <source>
        <dbReference type="SAM" id="Phobius"/>
    </source>
</evidence>
<feature type="transmembrane region" description="Helical" evidence="17">
    <location>
        <begin position="223"/>
        <end position="241"/>
    </location>
</feature>
<dbReference type="PANTHER" id="PTHR44758:SF1">
    <property type="entry name" value="NAD(P) TRANSHYDROGENASE SUBUNIT BETA"/>
    <property type="match status" value="1"/>
</dbReference>
<dbReference type="NCBIfam" id="NF006974">
    <property type="entry name" value="PRK09444.1"/>
    <property type="match status" value="1"/>
</dbReference>
<evidence type="ECO:0000256" key="15">
    <source>
        <dbReference type="ARBA" id="ARBA00048202"/>
    </source>
</evidence>
<keyword evidence="11 16" id="KW-1278">Translocase</keyword>
<evidence type="ECO:0000256" key="4">
    <source>
        <dbReference type="ARBA" id="ARBA00011870"/>
    </source>
</evidence>
<comment type="subunit">
    <text evidence="4">Heterodimer of an alpha and a beta chain.</text>
</comment>
<dbReference type="Pfam" id="PF02233">
    <property type="entry name" value="PNTB"/>
    <property type="match status" value="1"/>
</dbReference>
<comment type="subcellular location">
    <subcellularLocation>
        <location evidence="2">Cell inner membrane</location>
        <topology evidence="2">Multi-pass membrane protein</topology>
    </subcellularLocation>
</comment>
<keyword evidence="14 16" id="KW-0472">Membrane</keyword>
<evidence type="ECO:0000256" key="16">
    <source>
        <dbReference type="PIRNR" id="PIRNR000204"/>
    </source>
</evidence>
<evidence type="ECO:0000256" key="6">
    <source>
        <dbReference type="ARBA" id="ARBA00014581"/>
    </source>
</evidence>
<feature type="transmembrane region" description="Helical" evidence="17">
    <location>
        <begin position="88"/>
        <end position="107"/>
    </location>
</feature>
<evidence type="ECO:0000256" key="2">
    <source>
        <dbReference type="ARBA" id="ARBA00004429"/>
    </source>
</evidence>
<feature type="transmembrane region" description="Helical" evidence="17">
    <location>
        <begin position="59"/>
        <end position="76"/>
    </location>
</feature>
<proteinExistence type="inferred from homology"/>
<comment type="catalytic activity">
    <reaction evidence="15 16">
        <text>NAD(+) + NADPH + H(+)(in) = NADH + NADP(+) + H(+)(out)</text>
        <dbReference type="Rhea" id="RHEA:47992"/>
        <dbReference type="ChEBI" id="CHEBI:15378"/>
        <dbReference type="ChEBI" id="CHEBI:57540"/>
        <dbReference type="ChEBI" id="CHEBI:57783"/>
        <dbReference type="ChEBI" id="CHEBI:57945"/>
        <dbReference type="ChEBI" id="CHEBI:58349"/>
        <dbReference type="EC" id="7.1.1.1"/>
    </reaction>
</comment>
<sequence length="494" mass="52110">MSQGLVTASYIIAAVFFILSLAGLSKQETAKNGNLFGIIGMAIALIATILNPATNGVEWIILAMVIGGSIGIRLALKVEMTEMPELVAILHSFVGLAAVLVGFNSFIDIQPHEVSEIVVVLGQDLNTTLETARAAFVEASNAQQTEHLTGAMLNIHLVEVFLGIFIGAVTFTGSIVAFAKLRGLVSSKALMLPHRHKLNLLAVVVSLILMIMFVQAGGSVTPIILMTLIALAFGWHLVASIGGADMPVVVSMLNSYSGWAAAAAGFMLSNDLLIVVGALVGSSGAILSYIMCKAMNRSFISVIAGGFGNDAVASTGDDTVGEYRETTAEDVADMLKASDSVIITPGYGMAVAQAQYPVAEITKKLRALGIKVRFGIHPVAGRLPGHMNVLLAEAKVPYDIVLEMDEINEDFSSTDTVLVIGANDTVNPAAMEDPNSPIAGMPVLEVWKAQNVIGFKRSMNTGYAGVQNPLFFKDNTQMLFGDAKDSVEAILKAL</sequence>
<keyword evidence="7 16" id="KW-1003">Cell membrane</keyword>
<evidence type="ECO:0000256" key="3">
    <source>
        <dbReference type="ARBA" id="ARBA00007919"/>
    </source>
</evidence>
<feature type="transmembrane region" description="Helical" evidence="17">
    <location>
        <begin position="200"/>
        <end position="217"/>
    </location>
</feature>
<gene>
    <name evidence="19" type="ORF">EGC82_04990</name>
</gene>
<keyword evidence="10 16" id="KW-0521">NADP</keyword>
<evidence type="ECO:0000256" key="10">
    <source>
        <dbReference type="ARBA" id="ARBA00022857"/>
    </source>
</evidence>
<dbReference type="InterPro" id="IPR034300">
    <property type="entry name" value="PNTB-like"/>
</dbReference>
<feature type="domain" description="NADP transhydrogenase beta-like" evidence="18">
    <location>
        <begin position="7"/>
        <end position="492"/>
    </location>
</feature>
<protein>
    <recommendedName>
        <fullName evidence="6 16">NAD(P) transhydrogenase subunit beta</fullName>
        <ecNumber evidence="5 16">7.1.1.1</ecNumber>
    </recommendedName>
    <alternativeName>
        <fullName evidence="16">Nicotinamide nucleotide transhydrogenase subunit beta</fullName>
    </alternativeName>
</protein>
<feature type="transmembrane region" description="Helical" evidence="17">
    <location>
        <begin position="160"/>
        <end position="179"/>
    </location>
</feature>
<evidence type="ECO:0000256" key="12">
    <source>
        <dbReference type="ARBA" id="ARBA00022989"/>
    </source>
</evidence>
<evidence type="ECO:0000256" key="9">
    <source>
        <dbReference type="ARBA" id="ARBA00022692"/>
    </source>
</evidence>
<comment type="similarity">
    <text evidence="3 16">Belongs to the PNT beta subunit family.</text>
</comment>